<sequence length="185" mass="19599">MAVLLSSMTAAFIAVTDDDEPVHTRAAMTENRVEHAVIVTPDGGPLGVLSMADLRRLGDVTTSFAALADRMPALVVLAAEPDALATAELLDLAELVGRTGIQSVLLEAGGRPVGVVPRAALAAAVPLDLLDGRGVRAGDPNVPALRYVCRRCTPPSFLLLRTPLPDERRPTCRRIFFHGTMEPDS</sequence>
<dbReference type="Proteomes" id="UP000241118">
    <property type="component" value="Unassembled WGS sequence"/>
</dbReference>
<keyword evidence="1" id="KW-0129">CBS domain</keyword>
<evidence type="ECO:0000259" key="2">
    <source>
        <dbReference type="PROSITE" id="PS51371"/>
    </source>
</evidence>
<protein>
    <recommendedName>
        <fullName evidence="2">CBS domain-containing protein</fullName>
    </recommendedName>
</protein>
<evidence type="ECO:0000256" key="1">
    <source>
        <dbReference type="PROSITE-ProRule" id="PRU00703"/>
    </source>
</evidence>
<name>A0A2P8IF97_SACCR</name>
<dbReference type="RefSeq" id="WP_106614120.1">
    <property type="nucleotide sequence ID" value="NZ_PYAX01000002.1"/>
</dbReference>
<feature type="domain" description="CBS" evidence="2">
    <location>
        <begin position="8"/>
        <end position="67"/>
    </location>
</feature>
<evidence type="ECO:0000313" key="3">
    <source>
        <dbReference type="EMBL" id="PSL57120.1"/>
    </source>
</evidence>
<evidence type="ECO:0000313" key="4">
    <source>
        <dbReference type="Proteomes" id="UP000241118"/>
    </source>
</evidence>
<dbReference type="InterPro" id="IPR046342">
    <property type="entry name" value="CBS_dom_sf"/>
</dbReference>
<accession>A0A2P8IF97</accession>
<proteinExistence type="predicted"/>
<dbReference type="Gene3D" id="3.10.580.10">
    <property type="entry name" value="CBS-domain"/>
    <property type="match status" value="1"/>
</dbReference>
<keyword evidence="4" id="KW-1185">Reference proteome</keyword>
<dbReference type="EMBL" id="PYAX01000002">
    <property type="protein sequence ID" value="PSL57120.1"/>
    <property type="molecule type" value="Genomic_DNA"/>
</dbReference>
<dbReference type="PROSITE" id="PS51371">
    <property type="entry name" value="CBS"/>
    <property type="match status" value="1"/>
</dbReference>
<dbReference type="AlphaFoldDB" id="A0A2P8IF97"/>
<organism evidence="3 4">
    <name type="scientific">Saccharothrix carnea</name>
    <dbReference type="NCBI Taxonomy" id="1280637"/>
    <lineage>
        <taxon>Bacteria</taxon>
        <taxon>Bacillati</taxon>
        <taxon>Actinomycetota</taxon>
        <taxon>Actinomycetes</taxon>
        <taxon>Pseudonocardiales</taxon>
        <taxon>Pseudonocardiaceae</taxon>
        <taxon>Saccharothrix</taxon>
    </lineage>
</organism>
<dbReference type="Pfam" id="PF00571">
    <property type="entry name" value="CBS"/>
    <property type="match status" value="1"/>
</dbReference>
<gene>
    <name evidence="3" type="ORF">B0I31_10297</name>
</gene>
<reference evidence="3 4" key="1">
    <citation type="submission" date="2018-03" db="EMBL/GenBank/DDBJ databases">
        <title>Genomic Encyclopedia of Type Strains, Phase III (KMG-III): the genomes of soil and plant-associated and newly described type strains.</title>
        <authorList>
            <person name="Whitman W."/>
        </authorList>
    </citation>
    <scope>NUCLEOTIDE SEQUENCE [LARGE SCALE GENOMIC DNA]</scope>
    <source>
        <strain evidence="3 4">CGMCC 4.7097</strain>
    </source>
</reference>
<dbReference type="SUPFAM" id="SSF54631">
    <property type="entry name" value="CBS-domain pair"/>
    <property type="match status" value="1"/>
</dbReference>
<dbReference type="InterPro" id="IPR000644">
    <property type="entry name" value="CBS_dom"/>
</dbReference>
<comment type="caution">
    <text evidence="3">The sequence shown here is derived from an EMBL/GenBank/DDBJ whole genome shotgun (WGS) entry which is preliminary data.</text>
</comment>